<evidence type="ECO:0000313" key="4">
    <source>
        <dbReference type="EMBL" id="GFY83585.1"/>
    </source>
</evidence>
<dbReference type="Proteomes" id="UP000585474">
    <property type="component" value="Unassembled WGS sequence"/>
</dbReference>
<accession>A0A7J0EB10</accession>
<keyword evidence="2" id="KW-0808">Transferase</keyword>
<dbReference type="PANTHER" id="PTHR11926">
    <property type="entry name" value="GLUCOSYL/GLUCURONOSYL TRANSFERASES"/>
    <property type="match status" value="1"/>
</dbReference>
<proteinExistence type="inferred from homology"/>
<dbReference type="AlphaFoldDB" id="A0A7J0EB10"/>
<dbReference type="CDD" id="cd03784">
    <property type="entry name" value="GT1_Gtf-like"/>
    <property type="match status" value="1"/>
</dbReference>
<dbReference type="Gene3D" id="3.40.50.2000">
    <property type="entry name" value="Glycogen Phosphorylase B"/>
    <property type="match status" value="2"/>
</dbReference>
<dbReference type="SUPFAM" id="SSF53756">
    <property type="entry name" value="UDP-Glycosyltransferase/glycogen phosphorylase"/>
    <property type="match status" value="1"/>
</dbReference>
<dbReference type="GO" id="GO:0080043">
    <property type="term" value="F:quercetin 3-O-glucosyltransferase activity"/>
    <property type="evidence" value="ECO:0007669"/>
    <property type="project" value="TreeGrafter"/>
</dbReference>
<gene>
    <name evidence="4" type="ORF">Acr_03g0003590</name>
</gene>
<evidence type="ECO:0000256" key="3">
    <source>
        <dbReference type="ARBA" id="ARBA00023241"/>
    </source>
</evidence>
<keyword evidence="3" id="KW-0284">Flavonoid biosynthesis</keyword>
<dbReference type="GO" id="GO:0009813">
    <property type="term" value="P:flavonoid biosynthetic process"/>
    <property type="evidence" value="ECO:0007669"/>
    <property type="project" value="UniProtKB-KW"/>
</dbReference>
<comment type="similarity">
    <text evidence="1">Belongs to the UDP-glycosyltransferase family.</text>
</comment>
<protein>
    <submittedName>
        <fullName evidence="4">Uncharacterized protein</fullName>
    </submittedName>
</protein>
<keyword evidence="5" id="KW-1185">Reference proteome</keyword>
<dbReference type="InterPro" id="IPR002213">
    <property type="entry name" value="UDP_glucos_trans"/>
</dbReference>
<dbReference type="GO" id="GO:0080044">
    <property type="term" value="F:quercetin 7-O-glucosyltransferase activity"/>
    <property type="evidence" value="ECO:0007669"/>
    <property type="project" value="TreeGrafter"/>
</dbReference>
<comment type="caution">
    <text evidence="4">The sequence shown here is derived from an EMBL/GenBank/DDBJ whole genome shotgun (WGS) entry which is preliminary data.</text>
</comment>
<evidence type="ECO:0000313" key="5">
    <source>
        <dbReference type="Proteomes" id="UP000585474"/>
    </source>
</evidence>
<dbReference type="EMBL" id="BJWL01000003">
    <property type="protein sequence ID" value="GFY83585.1"/>
    <property type="molecule type" value="Genomic_DNA"/>
</dbReference>
<reference evidence="4 5" key="1">
    <citation type="submission" date="2019-07" db="EMBL/GenBank/DDBJ databases">
        <title>De Novo Assembly of kiwifruit Actinidia rufa.</title>
        <authorList>
            <person name="Sugita-Konishi S."/>
            <person name="Sato K."/>
            <person name="Mori E."/>
            <person name="Abe Y."/>
            <person name="Kisaki G."/>
            <person name="Hamano K."/>
            <person name="Suezawa K."/>
            <person name="Otani M."/>
            <person name="Fukuda T."/>
            <person name="Manabe T."/>
            <person name="Gomi K."/>
            <person name="Tabuchi M."/>
            <person name="Akimitsu K."/>
            <person name="Kataoka I."/>
        </authorList>
    </citation>
    <scope>NUCLEOTIDE SEQUENCE [LARGE SCALE GENOMIC DNA]</scope>
    <source>
        <strain evidence="5">cv. Fuchu</strain>
    </source>
</reference>
<evidence type="ECO:0000256" key="1">
    <source>
        <dbReference type="ARBA" id="ARBA00009995"/>
    </source>
</evidence>
<evidence type="ECO:0000256" key="2">
    <source>
        <dbReference type="ARBA" id="ARBA00022679"/>
    </source>
</evidence>
<sequence>MGEQEDSSLPPHVLIFPLPVQGHVNSMLHLAKLLCLTGDVHVTFFVSDFVHRHASSSFHHPSLRFRTISDGLPADHPRNGGRFMEIIAAIKNVTAPMFRDMMVNSDFLRSGDRRPVTCIMADGLLSFVADFALERGIPLLYFRTGSASALWACFCCQEVIDAGELPIKGNGMDLLVKSVPGMEGVLRRRDLPSFCRVDDISDHPVFQFINTETRQTPRAQAVILNTFEALEASVLCHVRGPMPNLFTIGPLHSLLNTKTANMTAASSGSFLEEDRSCLKWLDAQPAKSVIYVSFGSLAVVTREQLVEFWHGLVNSGQRFLWVMRPGSVSGQDGGSQVPAELAEG</sequence>
<dbReference type="PANTHER" id="PTHR11926:SF1392">
    <property type="entry name" value="GLYCOSYLTRANSFERASE"/>
    <property type="match status" value="1"/>
</dbReference>
<name>A0A7J0EB10_9ERIC</name>
<organism evidence="4 5">
    <name type="scientific">Actinidia rufa</name>
    <dbReference type="NCBI Taxonomy" id="165716"/>
    <lineage>
        <taxon>Eukaryota</taxon>
        <taxon>Viridiplantae</taxon>
        <taxon>Streptophyta</taxon>
        <taxon>Embryophyta</taxon>
        <taxon>Tracheophyta</taxon>
        <taxon>Spermatophyta</taxon>
        <taxon>Magnoliopsida</taxon>
        <taxon>eudicotyledons</taxon>
        <taxon>Gunneridae</taxon>
        <taxon>Pentapetalae</taxon>
        <taxon>asterids</taxon>
        <taxon>Ericales</taxon>
        <taxon>Actinidiaceae</taxon>
        <taxon>Actinidia</taxon>
    </lineage>
</organism>
<dbReference type="OrthoDB" id="5835829at2759"/>